<dbReference type="EMBL" id="NKHD01000005">
    <property type="protein sequence ID" value="OXT09234.1"/>
    <property type="molecule type" value="Genomic_DNA"/>
</dbReference>
<dbReference type="AlphaFoldDB" id="A0A231VMB9"/>
<dbReference type="InterPro" id="IPR013785">
    <property type="entry name" value="Aldolase_TIM"/>
</dbReference>
<keyword evidence="5" id="KW-0119">Carbohydrate metabolism</keyword>
<evidence type="ECO:0000313" key="7">
    <source>
        <dbReference type="Proteomes" id="UP000215301"/>
    </source>
</evidence>
<sequence length="212" mass="23852">MNLKKGDIVAILRDVDQRYVCDIARELMNQGINWVEVSLSNESNGLDCLEKLVNKYYNILQIGVGTVISKEQVDKVMKLGVKYIITPGWNRDLITYIKNFDIKVIPGVFSPGEIIDAINFEIDTVKVFPADVLGIRFIKSILGPFPTLKIMAVGGISKDNISDYYKAGCTFFGIGNELVPRKASIEDLDKIRTSAMEYLKLIKECEYNDKSI</sequence>
<evidence type="ECO:0000256" key="1">
    <source>
        <dbReference type="ARBA" id="ARBA00004761"/>
    </source>
</evidence>
<protein>
    <submittedName>
        <fullName evidence="6">Aldolase</fullName>
    </submittedName>
</protein>
<proteinExistence type="inferred from homology"/>
<evidence type="ECO:0000256" key="2">
    <source>
        <dbReference type="ARBA" id="ARBA00006906"/>
    </source>
</evidence>
<dbReference type="Proteomes" id="UP000215301">
    <property type="component" value="Unassembled WGS sequence"/>
</dbReference>
<name>A0A231VMB9_THETR</name>
<comment type="similarity">
    <text evidence="2">Belongs to the KHG/KDPG aldolase family.</text>
</comment>
<comment type="subunit">
    <text evidence="3">Homotrimer.</text>
</comment>
<keyword evidence="4" id="KW-0456">Lyase</keyword>
<dbReference type="CDD" id="cd00452">
    <property type="entry name" value="KDPG_aldolase"/>
    <property type="match status" value="1"/>
</dbReference>
<dbReference type="Pfam" id="PF01081">
    <property type="entry name" value="Aldolase"/>
    <property type="match status" value="1"/>
</dbReference>
<comment type="pathway">
    <text evidence="1">Carbohydrate acid metabolism.</text>
</comment>
<dbReference type="RefSeq" id="WP_094043655.1">
    <property type="nucleotide sequence ID" value="NZ_NKHD01000005.1"/>
</dbReference>
<dbReference type="InterPro" id="IPR000887">
    <property type="entry name" value="Aldlse_KDPG_KHG"/>
</dbReference>
<evidence type="ECO:0000256" key="3">
    <source>
        <dbReference type="ARBA" id="ARBA00011233"/>
    </source>
</evidence>
<dbReference type="Gene3D" id="3.20.20.70">
    <property type="entry name" value="Aldolase class I"/>
    <property type="match status" value="1"/>
</dbReference>
<gene>
    <name evidence="6" type="ORF">CE561_02085</name>
</gene>
<dbReference type="GO" id="GO:0016829">
    <property type="term" value="F:lyase activity"/>
    <property type="evidence" value="ECO:0007669"/>
    <property type="project" value="UniProtKB-KW"/>
</dbReference>
<reference evidence="6 7" key="1">
    <citation type="submission" date="2017-06" db="EMBL/GenBank/DDBJ databases">
        <title>Isolation and characterization of a thermophilic and butanogenic Thermoanaerobacterium thermosaccharolyticum M5 capable of efficient degradation of hemicellulose.</title>
        <authorList>
            <person name="Xin F."/>
            <person name="Jiang Y."/>
        </authorList>
    </citation>
    <scope>NUCLEOTIDE SEQUENCE [LARGE SCALE GENOMIC DNA]</scope>
    <source>
        <strain evidence="6 7">M5</strain>
    </source>
</reference>
<evidence type="ECO:0000256" key="5">
    <source>
        <dbReference type="ARBA" id="ARBA00023277"/>
    </source>
</evidence>
<organism evidence="6 7">
    <name type="scientific">Thermoanaerobacterium thermosaccharolyticum</name>
    <name type="common">Clostridium thermosaccharolyticum</name>
    <dbReference type="NCBI Taxonomy" id="1517"/>
    <lineage>
        <taxon>Bacteria</taxon>
        <taxon>Bacillati</taxon>
        <taxon>Bacillota</taxon>
        <taxon>Clostridia</taxon>
        <taxon>Thermoanaerobacterales</taxon>
        <taxon>Thermoanaerobacteraceae</taxon>
        <taxon>Thermoanaerobacterium</taxon>
    </lineage>
</organism>
<evidence type="ECO:0000313" key="6">
    <source>
        <dbReference type="EMBL" id="OXT09234.1"/>
    </source>
</evidence>
<evidence type="ECO:0000256" key="4">
    <source>
        <dbReference type="ARBA" id="ARBA00023239"/>
    </source>
</evidence>
<accession>A0A231VMB9</accession>
<dbReference type="PANTHER" id="PTHR30246">
    <property type="entry name" value="2-KETO-3-DEOXY-6-PHOSPHOGLUCONATE ALDOLASE"/>
    <property type="match status" value="1"/>
</dbReference>
<dbReference type="PANTHER" id="PTHR30246:SF1">
    <property type="entry name" value="2-DEHYDRO-3-DEOXY-6-PHOSPHOGALACTONATE ALDOLASE-RELATED"/>
    <property type="match status" value="1"/>
</dbReference>
<dbReference type="SUPFAM" id="SSF51569">
    <property type="entry name" value="Aldolase"/>
    <property type="match status" value="1"/>
</dbReference>
<comment type="caution">
    <text evidence="6">The sequence shown here is derived from an EMBL/GenBank/DDBJ whole genome shotgun (WGS) entry which is preliminary data.</text>
</comment>